<name>A0A1V9YSD0_9STRA</name>
<evidence type="ECO:0000313" key="2">
    <source>
        <dbReference type="Proteomes" id="UP000243217"/>
    </source>
</evidence>
<reference evidence="1 2" key="1">
    <citation type="journal article" date="2014" name="Genome Biol. Evol.">
        <title>The secreted proteins of Achlya hypogyna and Thraustotheca clavata identify the ancestral oomycete secretome and reveal gene acquisitions by horizontal gene transfer.</title>
        <authorList>
            <person name="Misner I."/>
            <person name="Blouin N."/>
            <person name="Leonard G."/>
            <person name="Richards T.A."/>
            <person name="Lane C.E."/>
        </authorList>
    </citation>
    <scope>NUCLEOTIDE SEQUENCE [LARGE SCALE GENOMIC DNA]</scope>
    <source>
        <strain evidence="1 2">ATCC 34112</strain>
    </source>
</reference>
<sequence length="85" mass="10152">MRDQRREERLLTTASTIVWIKDCYVEWLKTYLEWKKDDVCAYKALLLLLLNCGRNILNCSLINLLQFTMICRQEIRGVKLDSIQK</sequence>
<keyword evidence="2" id="KW-1185">Reference proteome</keyword>
<organism evidence="1 2">
    <name type="scientific">Thraustotheca clavata</name>
    <dbReference type="NCBI Taxonomy" id="74557"/>
    <lineage>
        <taxon>Eukaryota</taxon>
        <taxon>Sar</taxon>
        <taxon>Stramenopiles</taxon>
        <taxon>Oomycota</taxon>
        <taxon>Saprolegniomycetes</taxon>
        <taxon>Saprolegniales</taxon>
        <taxon>Achlyaceae</taxon>
        <taxon>Thraustotheca</taxon>
    </lineage>
</organism>
<proteinExistence type="predicted"/>
<gene>
    <name evidence="1" type="ORF">THRCLA_22806</name>
</gene>
<accession>A0A1V9YSD0</accession>
<protein>
    <submittedName>
        <fullName evidence="1">Uncharacterized protein</fullName>
    </submittedName>
</protein>
<comment type="caution">
    <text evidence="1">The sequence shown here is derived from an EMBL/GenBank/DDBJ whole genome shotgun (WGS) entry which is preliminary data.</text>
</comment>
<dbReference type="Proteomes" id="UP000243217">
    <property type="component" value="Unassembled WGS sequence"/>
</dbReference>
<dbReference type="AlphaFoldDB" id="A0A1V9YSD0"/>
<evidence type="ECO:0000313" key="1">
    <source>
        <dbReference type="EMBL" id="OQR88734.1"/>
    </source>
</evidence>
<dbReference type="EMBL" id="JNBS01003038">
    <property type="protein sequence ID" value="OQR88734.1"/>
    <property type="molecule type" value="Genomic_DNA"/>
</dbReference>